<evidence type="ECO:0000256" key="8">
    <source>
        <dbReference type="SAM" id="Coils"/>
    </source>
</evidence>
<keyword evidence="3 7" id="KW-0999">Mitochondrion inner membrane</keyword>
<sequence>MRSSQQFLAKRMTSSRASGSSGGMKFVGMAMGATAAGAAAVAGYASYDTNFRKQIENSIPGSKPLLNYAIGVEEPKPIANLKELRPLQFSADPKIAPKHFEPKPIEILEKKAIKPAEMPSEKPIKIKKELIGVKVPETPEKPAKRRENPYLGTQNHQIKNESLTESLKNRLTAAENATKSATGAKLETIRAIENHIQTIREAIEAGKDGDWDAVTMAHLKAKRLIEKDQVVENTARNAVAELVTEANFGGQGESTQLNPLIPISKKTAAKLSNELDEMVSNVKYVDSERIFVRDYSDKVAESRKKFMLELKAVHPKLNYEEGIEMKKADLKTILAHAHIRIDQLNQRLIDAKLTEEKRVRTIIDQKKKDLLQKIQIEAEEKAKKTTAPSHIDKPAPPPPVIVKIPEVDAKKLDEELKKATAEIEKQYEKKLEEVVRTQKKLYDIEHAKDVDQAVLKERNRHSKAVGKALAQLEGIEKALAGHLQMDIQNRKSKQMWLATQNLKDTVIFGNRASCCMEGRRAPLGGQIKTLLSCAGNDKFVKTVDSAMSKTSKVQGEYTDEDLNTRLRKVLLIGRRVAYVKDGTNGSGALAHLYSWLKSALTVDFGMKTTSDSITPAAETNITLLKRVEQLWKNGKKADALRLLQKTNGATRRVASDFIEDARRQQETLLLSRLLLAHAALTSIRSTY</sequence>
<keyword evidence="6" id="KW-0472">Membrane</keyword>
<protein>
    <recommendedName>
        <fullName evidence="7">MICOS complex subunit MIC60</fullName>
    </recommendedName>
    <alternativeName>
        <fullName evidence="7">Mitofilin</fullName>
    </alternativeName>
</protein>
<dbReference type="GO" id="GO:0061617">
    <property type="term" value="C:MICOS complex"/>
    <property type="evidence" value="ECO:0007669"/>
    <property type="project" value="TreeGrafter"/>
</dbReference>
<comment type="subcellular location">
    <subcellularLocation>
        <location evidence="7">Mitochondrion inner membrane</location>
        <topology evidence="7">Single-pass membrane protein</topology>
    </subcellularLocation>
</comment>
<dbReference type="PANTHER" id="PTHR15415:SF13">
    <property type="entry name" value="MICOS COMPLEX SUBUNIT MIC60-2"/>
    <property type="match status" value="1"/>
</dbReference>
<evidence type="ECO:0000256" key="3">
    <source>
        <dbReference type="ARBA" id="ARBA00022792"/>
    </source>
</evidence>
<feature type="compositionally biased region" description="Polar residues" evidence="9">
    <location>
        <begin position="1"/>
        <end position="19"/>
    </location>
</feature>
<comment type="function">
    <text evidence="7">Component of the MICOS complex, a large protein complex of the mitochondrial inner membrane that plays crucial roles in the maintenance of crista junctions, inner membrane architecture, and formation of contact sites to the outer membrane.</text>
</comment>
<evidence type="ECO:0000313" key="10">
    <source>
        <dbReference type="EnsemblMetazoa" id="CJA16139.1"/>
    </source>
</evidence>
<dbReference type="InterPro" id="IPR019133">
    <property type="entry name" value="MIC60"/>
</dbReference>
<accession>A0A8R1I652</accession>
<comment type="similarity">
    <text evidence="1 7">Belongs to the MICOS complex subunit Mic60 family.</text>
</comment>
<keyword evidence="2 7" id="KW-0812">Transmembrane</keyword>
<reference evidence="11" key="1">
    <citation type="submission" date="2010-08" db="EMBL/GenBank/DDBJ databases">
        <authorList>
            <consortium name="Caenorhabditis japonica Sequencing Consortium"/>
            <person name="Wilson R.K."/>
        </authorList>
    </citation>
    <scope>NUCLEOTIDE SEQUENCE [LARGE SCALE GENOMIC DNA]</scope>
    <source>
        <strain evidence="11">DF5081</strain>
    </source>
</reference>
<keyword evidence="5 7" id="KW-0496">Mitochondrion</keyword>
<evidence type="ECO:0000256" key="2">
    <source>
        <dbReference type="ARBA" id="ARBA00022692"/>
    </source>
</evidence>
<dbReference type="PANTHER" id="PTHR15415">
    <property type="entry name" value="MITOFILIN"/>
    <property type="match status" value="1"/>
</dbReference>
<dbReference type="GO" id="GO:0045259">
    <property type="term" value="C:proton-transporting ATP synthase complex"/>
    <property type="evidence" value="ECO:0007669"/>
    <property type="project" value="EnsemblMetazoa"/>
</dbReference>
<name>A0A8R1I652_CAEJA</name>
<feature type="coiled-coil region" evidence="8">
    <location>
        <begin position="409"/>
        <end position="440"/>
    </location>
</feature>
<evidence type="ECO:0000256" key="6">
    <source>
        <dbReference type="ARBA" id="ARBA00023136"/>
    </source>
</evidence>
<evidence type="ECO:0000256" key="1">
    <source>
        <dbReference type="ARBA" id="ARBA00010877"/>
    </source>
</evidence>
<dbReference type="AlphaFoldDB" id="A0A8R1I652"/>
<dbReference type="GO" id="GO:0000302">
    <property type="term" value="P:response to reactive oxygen species"/>
    <property type="evidence" value="ECO:0007669"/>
    <property type="project" value="EnsemblMetazoa"/>
</dbReference>
<feature type="region of interest" description="Disordered" evidence="9">
    <location>
        <begin position="381"/>
        <end position="400"/>
    </location>
</feature>
<evidence type="ECO:0000256" key="4">
    <source>
        <dbReference type="ARBA" id="ARBA00022989"/>
    </source>
</evidence>
<organism evidence="10 11">
    <name type="scientific">Caenorhabditis japonica</name>
    <dbReference type="NCBI Taxonomy" id="281687"/>
    <lineage>
        <taxon>Eukaryota</taxon>
        <taxon>Metazoa</taxon>
        <taxon>Ecdysozoa</taxon>
        <taxon>Nematoda</taxon>
        <taxon>Chromadorea</taxon>
        <taxon>Rhabditida</taxon>
        <taxon>Rhabditina</taxon>
        <taxon>Rhabditomorpha</taxon>
        <taxon>Rhabditoidea</taxon>
        <taxon>Rhabditidae</taxon>
        <taxon>Peloderinae</taxon>
        <taxon>Caenorhabditis</taxon>
    </lineage>
</organism>
<dbReference type="Pfam" id="PF09731">
    <property type="entry name" value="Mitofilin"/>
    <property type="match status" value="1"/>
</dbReference>
<comment type="subunit">
    <text evidence="7">Component of the mitochondrial contact site and cristae organizing system (MICOS) complex.</text>
</comment>
<dbReference type="EnsemblMetazoa" id="CJA16139.1">
    <property type="protein sequence ID" value="CJA16139.1"/>
    <property type="gene ID" value="WBGene00135343"/>
</dbReference>
<keyword evidence="8" id="KW-0175">Coiled coil</keyword>
<dbReference type="Proteomes" id="UP000005237">
    <property type="component" value="Unassembled WGS sequence"/>
</dbReference>
<evidence type="ECO:0000256" key="7">
    <source>
        <dbReference type="RuleBase" id="RU363000"/>
    </source>
</evidence>
<dbReference type="GO" id="GO:0042407">
    <property type="term" value="P:cristae formation"/>
    <property type="evidence" value="ECO:0007669"/>
    <property type="project" value="EnsemblMetazoa"/>
</dbReference>
<reference evidence="10" key="2">
    <citation type="submission" date="2022-06" db="UniProtKB">
        <authorList>
            <consortium name="EnsemblMetazoa"/>
        </authorList>
    </citation>
    <scope>IDENTIFICATION</scope>
    <source>
        <strain evidence="10">DF5081</strain>
    </source>
</reference>
<evidence type="ECO:0000256" key="5">
    <source>
        <dbReference type="ARBA" id="ARBA00023128"/>
    </source>
</evidence>
<feature type="region of interest" description="Disordered" evidence="9">
    <location>
        <begin position="1"/>
        <end position="22"/>
    </location>
</feature>
<evidence type="ECO:0000313" key="11">
    <source>
        <dbReference type="Proteomes" id="UP000005237"/>
    </source>
</evidence>
<keyword evidence="4" id="KW-1133">Transmembrane helix</keyword>
<evidence type="ECO:0000256" key="9">
    <source>
        <dbReference type="SAM" id="MobiDB-lite"/>
    </source>
</evidence>
<proteinExistence type="inferred from homology"/>
<keyword evidence="11" id="KW-1185">Reference proteome</keyword>